<dbReference type="Proteomes" id="UP001596220">
    <property type="component" value="Unassembled WGS sequence"/>
</dbReference>
<sequence>MLVRVQNEAGLSGAERRLVEWLGSWVDRYALPGVAMVNCNVPGPNGAARQVDAVIWSPHGCVVVEVKGFTRRQDGVLRVPLNGEWTVDGQPAALHTSGEANPVEQLRTNLYAVKNGLETAGVDPGFVSGLVVVLPARGARLDLAGAVLPTGIEVVLADGQKTLRRYFHQLAKHRAFWAADDVAAAFTALDLGGFLPERAELLAHGIPDRITRDPQPRAAAPDDPGGKRFRRTSPTPVTPPGSAPPKPPKTPKPPQSPRSPKLSRSATARPRSGRARRSRATPPRHQGTPAWSARLKSDAARTALITLLALVALAGAVWLLLTVRATFHPGALNAW</sequence>
<dbReference type="RefSeq" id="WP_380631676.1">
    <property type="nucleotide sequence ID" value="NZ_JBHSQO010000001.1"/>
</dbReference>
<feature type="region of interest" description="Disordered" evidence="1">
    <location>
        <begin position="206"/>
        <end position="293"/>
    </location>
</feature>
<feature type="compositionally biased region" description="Pro residues" evidence="1">
    <location>
        <begin position="236"/>
        <end position="257"/>
    </location>
</feature>
<feature type="transmembrane region" description="Helical" evidence="2">
    <location>
        <begin position="302"/>
        <end position="321"/>
    </location>
</feature>
<gene>
    <name evidence="4" type="ORF">ACFP3R_00615</name>
</gene>
<keyword evidence="2" id="KW-0472">Membrane</keyword>
<evidence type="ECO:0000259" key="3">
    <source>
        <dbReference type="Pfam" id="PF08378"/>
    </source>
</evidence>
<organism evidence="4 5">
    <name type="scientific">Saccharothrix lopnurensis</name>
    <dbReference type="NCBI Taxonomy" id="1670621"/>
    <lineage>
        <taxon>Bacteria</taxon>
        <taxon>Bacillati</taxon>
        <taxon>Actinomycetota</taxon>
        <taxon>Actinomycetes</taxon>
        <taxon>Pseudonocardiales</taxon>
        <taxon>Pseudonocardiaceae</taxon>
        <taxon>Saccharothrix</taxon>
    </lineage>
</organism>
<reference evidence="5" key="1">
    <citation type="journal article" date="2019" name="Int. J. Syst. Evol. Microbiol.">
        <title>The Global Catalogue of Microorganisms (GCM) 10K type strain sequencing project: providing services to taxonomists for standard genome sequencing and annotation.</title>
        <authorList>
            <consortium name="The Broad Institute Genomics Platform"/>
            <consortium name="The Broad Institute Genome Sequencing Center for Infectious Disease"/>
            <person name="Wu L."/>
            <person name="Ma J."/>
        </authorList>
    </citation>
    <scope>NUCLEOTIDE SEQUENCE [LARGE SCALE GENOMIC DNA]</scope>
    <source>
        <strain evidence="5">CGMCC 4.7246</strain>
    </source>
</reference>
<evidence type="ECO:0000313" key="4">
    <source>
        <dbReference type="EMBL" id="MFC6087768.1"/>
    </source>
</evidence>
<keyword evidence="2" id="KW-1133">Transmembrane helix</keyword>
<accession>A0ABW1NY17</accession>
<name>A0ABW1NY17_9PSEU</name>
<evidence type="ECO:0000313" key="5">
    <source>
        <dbReference type="Proteomes" id="UP001596220"/>
    </source>
</evidence>
<evidence type="ECO:0000256" key="2">
    <source>
        <dbReference type="SAM" id="Phobius"/>
    </source>
</evidence>
<feature type="compositionally biased region" description="Low complexity" evidence="1">
    <location>
        <begin position="258"/>
        <end position="270"/>
    </location>
</feature>
<evidence type="ECO:0000256" key="1">
    <source>
        <dbReference type="SAM" id="MobiDB-lite"/>
    </source>
</evidence>
<dbReference type="EMBL" id="JBHSQO010000001">
    <property type="protein sequence ID" value="MFC6087768.1"/>
    <property type="molecule type" value="Genomic_DNA"/>
</dbReference>
<feature type="domain" description="NERD" evidence="3">
    <location>
        <begin position="15"/>
        <end position="133"/>
    </location>
</feature>
<protein>
    <submittedName>
        <fullName evidence="4">Nuclease-related domain-containing protein</fullName>
    </submittedName>
</protein>
<dbReference type="Pfam" id="PF08378">
    <property type="entry name" value="NERD"/>
    <property type="match status" value="1"/>
</dbReference>
<proteinExistence type="predicted"/>
<dbReference type="InterPro" id="IPR011528">
    <property type="entry name" value="NERD"/>
</dbReference>
<feature type="compositionally biased region" description="Basic and acidic residues" evidence="1">
    <location>
        <begin position="206"/>
        <end position="215"/>
    </location>
</feature>
<keyword evidence="2" id="KW-0812">Transmembrane</keyword>
<keyword evidence="5" id="KW-1185">Reference proteome</keyword>
<comment type="caution">
    <text evidence="4">The sequence shown here is derived from an EMBL/GenBank/DDBJ whole genome shotgun (WGS) entry which is preliminary data.</text>
</comment>